<feature type="non-terminal residue" evidence="1">
    <location>
        <position position="1"/>
    </location>
</feature>
<organism evidence="1 2">
    <name type="scientific">Taxus chinensis</name>
    <name type="common">Chinese yew</name>
    <name type="synonym">Taxus wallichiana var. chinensis</name>
    <dbReference type="NCBI Taxonomy" id="29808"/>
    <lineage>
        <taxon>Eukaryota</taxon>
        <taxon>Viridiplantae</taxon>
        <taxon>Streptophyta</taxon>
        <taxon>Embryophyta</taxon>
        <taxon>Tracheophyta</taxon>
        <taxon>Spermatophyta</taxon>
        <taxon>Pinopsida</taxon>
        <taxon>Pinidae</taxon>
        <taxon>Conifers II</taxon>
        <taxon>Cupressales</taxon>
        <taxon>Taxaceae</taxon>
        <taxon>Taxus</taxon>
    </lineage>
</organism>
<sequence>EIIQAPHQYSLNLLQDRYISTYPEVNDLCYSNITGIKEEPINCASHNSGFMKTMVEEGPVKDPFTCRDHPNHFCRNVKGIELCYQVDLDTILMGNMMDKKK</sequence>
<evidence type="ECO:0000313" key="1">
    <source>
        <dbReference type="EMBL" id="KAH9296895.1"/>
    </source>
</evidence>
<name>A0AA38CAS5_TAXCH</name>
<protein>
    <submittedName>
        <fullName evidence="1">Uncharacterized protein</fullName>
    </submittedName>
</protein>
<comment type="caution">
    <text evidence="1">The sequence shown here is derived from an EMBL/GenBank/DDBJ whole genome shotgun (WGS) entry which is preliminary data.</text>
</comment>
<proteinExistence type="predicted"/>
<accession>A0AA38CAS5</accession>
<dbReference type="Proteomes" id="UP000824469">
    <property type="component" value="Unassembled WGS sequence"/>
</dbReference>
<dbReference type="AlphaFoldDB" id="A0AA38CAS5"/>
<keyword evidence="2" id="KW-1185">Reference proteome</keyword>
<gene>
    <name evidence="1" type="ORF">KI387_028577</name>
</gene>
<evidence type="ECO:0000313" key="2">
    <source>
        <dbReference type="Proteomes" id="UP000824469"/>
    </source>
</evidence>
<dbReference type="EMBL" id="JAHRHJ020000010">
    <property type="protein sequence ID" value="KAH9296895.1"/>
    <property type="molecule type" value="Genomic_DNA"/>
</dbReference>
<reference evidence="1 2" key="1">
    <citation type="journal article" date="2021" name="Nat. Plants">
        <title>The Taxus genome provides insights into paclitaxel biosynthesis.</title>
        <authorList>
            <person name="Xiong X."/>
            <person name="Gou J."/>
            <person name="Liao Q."/>
            <person name="Li Y."/>
            <person name="Zhou Q."/>
            <person name="Bi G."/>
            <person name="Li C."/>
            <person name="Du R."/>
            <person name="Wang X."/>
            <person name="Sun T."/>
            <person name="Guo L."/>
            <person name="Liang H."/>
            <person name="Lu P."/>
            <person name="Wu Y."/>
            <person name="Zhang Z."/>
            <person name="Ro D.K."/>
            <person name="Shang Y."/>
            <person name="Huang S."/>
            <person name="Yan J."/>
        </authorList>
    </citation>
    <scope>NUCLEOTIDE SEQUENCE [LARGE SCALE GENOMIC DNA]</scope>
    <source>
        <strain evidence="1">Ta-2019</strain>
    </source>
</reference>